<comment type="caution">
    <text evidence="1">The sequence shown here is derived from an EMBL/GenBank/DDBJ whole genome shotgun (WGS) entry which is preliminary data.</text>
</comment>
<dbReference type="Proteomes" id="UP001062901">
    <property type="component" value="Unassembled WGS sequence"/>
</dbReference>
<organism evidence="1 2">
    <name type="scientific">Saccharibacter floricola DSM 15669</name>
    <dbReference type="NCBI Taxonomy" id="1123227"/>
    <lineage>
        <taxon>Bacteria</taxon>
        <taxon>Pseudomonadati</taxon>
        <taxon>Pseudomonadota</taxon>
        <taxon>Alphaproteobacteria</taxon>
        <taxon>Acetobacterales</taxon>
        <taxon>Acetobacteraceae</taxon>
        <taxon>Saccharibacter</taxon>
    </lineage>
</organism>
<dbReference type="InterPro" id="IPR029063">
    <property type="entry name" value="SAM-dependent_MTases_sf"/>
</dbReference>
<keyword evidence="1" id="KW-0489">Methyltransferase</keyword>
<dbReference type="SUPFAM" id="SSF53335">
    <property type="entry name" value="S-adenosyl-L-methionine-dependent methyltransferases"/>
    <property type="match status" value="1"/>
</dbReference>
<gene>
    <name evidence="1" type="ORF">AA15669_1162</name>
</gene>
<accession>A0ABQ0NZ48</accession>
<reference evidence="1" key="1">
    <citation type="submission" date="2013-04" db="EMBL/GenBank/DDBJ databases">
        <title>The genome sequencing project of 58 acetic acid bacteria.</title>
        <authorList>
            <person name="Okamoto-Kainuma A."/>
            <person name="Ishikawa M."/>
            <person name="Umino S."/>
            <person name="Koizumi Y."/>
            <person name="Shiwa Y."/>
            <person name="Yoshikawa H."/>
            <person name="Matsutani M."/>
            <person name="Matsushita K."/>
        </authorList>
    </citation>
    <scope>NUCLEOTIDE SEQUENCE</scope>
    <source>
        <strain evidence="1">DSM 15669</strain>
    </source>
</reference>
<dbReference type="GO" id="GO:0032259">
    <property type="term" value="P:methylation"/>
    <property type="evidence" value="ECO:0007669"/>
    <property type="project" value="UniProtKB-KW"/>
</dbReference>
<dbReference type="EMBL" id="BAQD01000015">
    <property type="protein sequence ID" value="GBQ06946.1"/>
    <property type="molecule type" value="Genomic_DNA"/>
</dbReference>
<keyword evidence="1" id="KW-0808">Transferase</keyword>
<sequence>MSFLKVIKKIGNIIPGRIGDEMVGFSVRQGNVRQTMKRTILMAIKKQNSFLGKSDLKILVIGTESCSKYDADQIGNECDEVWTLDIKEGNRVYGVRKGRHITASTEDIDKYFRKGYFDIVLLNGVIGWGINSRSEQEEAIKNIHYLSKENALLMIGWNTHKSIDPLVSGITVGAYHHQDFPGLPKRMVVTESTHIFDFFAKV</sequence>
<dbReference type="GO" id="GO:0008168">
    <property type="term" value="F:methyltransferase activity"/>
    <property type="evidence" value="ECO:0007669"/>
    <property type="project" value="UniProtKB-KW"/>
</dbReference>
<protein>
    <submittedName>
        <fullName evidence="1">Methyltransferase</fullName>
    </submittedName>
</protein>
<evidence type="ECO:0000313" key="1">
    <source>
        <dbReference type="EMBL" id="GBQ06946.1"/>
    </source>
</evidence>
<name>A0ABQ0NZ48_9PROT</name>
<keyword evidence="2" id="KW-1185">Reference proteome</keyword>
<dbReference type="RefSeq" id="WP_156809295.1">
    <property type="nucleotide sequence ID" value="NZ_BAQD01000015.1"/>
</dbReference>
<evidence type="ECO:0000313" key="2">
    <source>
        <dbReference type="Proteomes" id="UP001062901"/>
    </source>
</evidence>
<proteinExistence type="predicted"/>